<dbReference type="Gene3D" id="3.40.605.10">
    <property type="entry name" value="Aldehyde Dehydrogenase, Chain A, domain 1"/>
    <property type="match status" value="1"/>
</dbReference>
<dbReference type="InterPro" id="IPR016162">
    <property type="entry name" value="Ald_DH_N"/>
</dbReference>
<evidence type="ECO:0000259" key="11">
    <source>
        <dbReference type="Pfam" id="PF00171"/>
    </source>
</evidence>
<dbReference type="NCBIfam" id="TIGR01236">
    <property type="entry name" value="D1pyr5carbox1"/>
    <property type="match status" value="1"/>
</dbReference>
<comment type="caution">
    <text evidence="12">The sequence shown here is derived from an EMBL/GenBank/DDBJ whole genome shotgun (WGS) entry which is preliminary data.</text>
</comment>
<dbReference type="FunFam" id="3.40.605.10:FF:000006">
    <property type="entry name" value="1-pyrroline-5-carboxylate dehydrogenase"/>
    <property type="match status" value="1"/>
</dbReference>
<feature type="active site" evidence="7">
    <location>
        <position position="323"/>
    </location>
</feature>
<evidence type="ECO:0000256" key="2">
    <source>
        <dbReference type="ARBA" id="ARBA00009986"/>
    </source>
</evidence>
<dbReference type="FunFam" id="3.40.309.10:FF:000005">
    <property type="entry name" value="1-pyrroline-5-carboxylate dehydrogenase 1"/>
    <property type="match status" value="1"/>
</dbReference>
<protein>
    <recommendedName>
        <fullName evidence="9 10">Multifunctional fusion protein</fullName>
    </recommendedName>
    <domain>
        <recommendedName>
            <fullName evidence="10">Delta-1-pyrroline-5-carboxylate dehydrogenase</fullName>
            <shortName evidence="10">P5C dehydrogenase</shortName>
        </recommendedName>
        <alternativeName>
            <fullName evidence="9">L-glutamate gamma-semialdehyde dehydrogenase</fullName>
        </alternativeName>
    </domain>
    <domain>
        <recommendedName>
            <fullName evidence="9">L-glutamate gamma-semialdehyde dehydrogenase</fullName>
            <ecNumber evidence="9">1.2.1.88</ecNumber>
        </recommendedName>
    </domain>
</protein>
<dbReference type="InterPro" id="IPR016160">
    <property type="entry name" value="Ald_DH_CS_CYS"/>
</dbReference>
<dbReference type="OrthoDB" id="5322683at2759"/>
<dbReference type="EMBL" id="CAJNOC010000021">
    <property type="protein sequence ID" value="CAF0707025.1"/>
    <property type="molecule type" value="Genomic_DNA"/>
</dbReference>
<accession>A0A813LYN7</accession>
<comment type="pathway">
    <text evidence="1 9">Amino-acid degradation; L-proline degradation into L-glutamate; L-glutamate from L-proline: step 2/2.</text>
</comment>
<dbReference type="AlphaFoldDB" id="A0A813LYN7"/>
<keyword evidence="3 8" id="KW-0560">Oxidoreductase</keyword>
<dbReference type="InterPro" id="IPR050485">
    <property type="entry name" value="Proline_metab_enzyme"/>
</dbReference>
<dbReference type="InterPro" id="IPR016163">
    <property type="entry name" value="Ald_DH_C"/>
</dbReference>
<name>A0A813LYN7_9BILA</name>
<dbReference type="EC" id="1.2.1.88" evidence="9"/>
<evidence type="ECO:0000256" key="5">
    <source>
        <dbReference type="ARBA" id="ARBA00023062"/>
    </source>
</evidence>
<evidence type="ECO:0000313" key="12">
    <source>
        <dbReference type="EMBL" id="CAF0707025.1"/>
    </source>
</evidence>
<keyword evidence="13" id="KW-1185">Reference proteome</keyword>
<evidence type="ECO:0000256" key="4">
    <source>
        <dbReference type="ARBA" id="ARBA00023027"/>
    </source>
</evidence>
<sequence length="569" mass="63770">MNSKIYKINGIISNYLRTKSIRSLSFNLNNYVATNEPIFDYKKNSPEAVKLHATLKEFLSNKKENCDALFDVPIVIGDSEFRTQNAQYQVVPFDHKTKLARFYHADKNLINDAIKNSLSVRAEWENSSFEYRAGIFLKAADKISNEKRAEILAATMLGQGKTVFQAEIDAACELADFLRFNVQFLSEHLKYKPLDVADHTKNNMELRGLEGFVAAVAPFNFTAIGGNLSTAPALMGNVVVWKPSDTAVLSSYLVYKILRECGLPAGVINFVPSLGPDFGETITQSENLAAINFTGSVPTFRWLWKKVGENLETYKTFPRLSGECGGKNFHLIHESADIESAAVATVRSAFEYSGQKCSACSRLYVPESKWPQMKEKMSALIKELQIDTPLKFETFTSAVIDERSFDKIANYIEYGRDSAKLVFGGFYNKTNGYYVYPTMFETKDPKDKLMREEIFGPVLTVYKYKDNEYDQIINLVDTTTPYALTGSIFAKDENILKMTKTRLRQACGNLYINDKSTGAVVNQQPFGGARLSGTNDKPGGPGYLLKWASPLSVKEFLLPQSTVKHASML</sequence>
<dbReference type="GO" id="GO:0003842">
    <property type="term" value="F:L-glutamate gamma-semialdehyde dehydrogenase activity"/>
    <property type="evidence" value="ECO:0007669"/>
    <property type="project" value="UniProtKB-UniRule"/>
</dbReference>
<dbReference type="Gene3D" id="3.40.309.10">
    <property type="entry name" value="Aldehyde Dehydrogenase, Chain A, domain 2"/>
    <property type="match status" value="1"/>
</dbReference>
<evidence type="ECO:0000256" key="9">
    <source>
        <dbReference type="RuleBase" id="RU366016"/>
    </source>
</evidence>
<dbReference type="Pfam" id="PF00171">
    <property type="entry name" value="Aldedh"/>
    <property type="match status" value="1"/>
</dbReference>
<evidence type="ECO:0000256" key="1">
    <source>
        <dbReference type="ARBA" id="ARBA00004786"/>
    </source>
</evidence>
<dbReference type="PANTHER" id="PTHR42862:SF1">
    <property type="entry name" value="DELTA-1-PYRROLINE-5-CARBOXYLATE DEHYDROGENASE 2, ISOFORM A-RELATED"/>
    <property type="match status" value="1"/>
</dbReference>
<dbReference type="GO" id="GO:0010133">
    <property type="term" value="P:L-proline catabolic process to L-glutamate"/>
    <property type="evidence" value="ECO:0007669"/>
    <property type="project" value="UniProtKB-UniRule"/>
</dbReference>
<dbReference type="UniPathway" id="UPA00261">
    <property type="reaction ID" value="UER00374"/>
</dbReference>
<feature type="domain" description="Aldehyde dehydrogenase" evidence="11">
    <location>
        <begin position="88"/>
        <end position="545"/>
    </location>
</feature>
<reference evidence="12" key="1">
    <citation type="submission" date="2021-02" db="EMBL/GenBank/DDBJ databases">
        <authorList>
            <person name="Nowell W R."/>
        </authorList>
    </citation>
    <scope>NUCLEOTIDE SEQUENCE</scope>
    <source>
        <strain evidence="12">Ploen Becks lab</strain>
    </source>
</reference>
<dbReference type="PROSITE" id="PS00070">
    <property type="entry name" value="ALDEHYDE_DEHYDR_CYS"/>
    <property type="match status" value="1"/>
</dbReference>
<dbReference type="InterPro" id="IPR015590">
    <property type="entry name" value="Aldehyde_DH_dom"/>
</dbReference>
<dbReference type="InterPro" id="IPR005931">
    <property type="entry name" value="P5CDH/ALDH4A1"/>
</dbReference>
<comment type="catalytic activity">
    <reaction evidence="6 9">
        <text>L-glutamate 5-semialdehyde + NAD(+) + H2O = L-glutamate + NADH + 2 H(+)</text>
        <dbReference type="Rhea" id="RHEA:30235"/>
        <dbReference type="ChEBI" id="CHEBI:15377"/>
        <dbReference type="ChEBI" id="CHEBI:15378"/>
        <dbReference type="ChEBI" id="CHEBI:29985"/>
        <dbReference type="ChEBI" id="CHEBI:57540"/>
        <dbReference type="ChEBI" id="CHEBI:57945"/>
        <dbReference type="ChEBI" id="CHEBI:58066"/>
        <dbReference type="EC" id="1.2.1.88"/>
    </reaction>
</comment>
<proteinExistence type="inferred from homology"/>
<dbReference type="Proteomes" id="UP000663879">
    <property type="component" value="Unassembled WGS sequence"/>
</dbReference>
<keyword evidence="4 9" id="KW-0520">NAD</keyword>
<dbReference type="CDD" id="cd07123">
    <property type="entry name" value="ALDH_F4-17_P5CDH"/>
    <property type="match status" value="1"/>
</dbReference>
<dbReference type="PROSITE" id="PS00687">
    <property type="entry name" value="ALDEHYDE_DEHYDR_GLU"/>
    <property type="match status" value="1"/>
</dbReference>
<dbReference type="PANTHER" id="PTHR42862">
    <property type="entry name" value="DELTA-1-PYRROLINE-5-CARBOXYLATE DEHYDROGENASE 1, ISOFORM A-RELATED"/>
    <property type="match status" value="1"/>
</dbReference>
<dbReference type="SUPFAM" id="SSF53720">
    <property type="entry name" value="ALDH-like"/>
    <property type="match status" value="1"/>
</dbReference>
<evidence type="ECO:0000256" key="7">
    <source>
        <dbReference type="PROSITE-ProRule" id="PRU10007"/>
    </source>
</evidence>
<keyword evidence="5 9" id="KW-0642">Proline metabolism</keyword>
<evidence type="ECO:0000256" key="3">
    <source>
        <dbReference type="ARBA" id="ARBA00023002"/>
    </source>
</evidence>
<gene>
    <name evidence="12" type="ORF">OXX778_LOCUS446</name>
</gene>
<evidence type="ECO:0000256" key="6">
    <source>
        <dbReference type="ARBA" id="ARBA00048142"/>
    </source>
</evidence>
<evidence type="ECO:0000256" key="8">
    <source>
        <dbReference type="RuleBase" id="RU003345"/>
    </source>
</evidence>
<dbReference type="InterPro" id="IPR016161">
    <property type="entry name" value="Ald_DH/histidinol_DH"/>
</dbReference>
<dbReference type="InterPro" id="IPR029510">
    <property type="entry name" value="Ald_DH_CS_GLU"/>
</dbReference>
<comment type="similarity">
    <text evidence="2 8">Belongs to the aldehyde dehydrogenase family.</text>
</comment>
<organism evidence="12 13">
    <name type="scientific">Brachionus calyciflorus</name>
    <dbReference type="NCBI Taxonomy" id="104777"/>
    <lineage>
        <taxon>Eukaryota</taxon>
        <taxon>Metazoa</taxon>
        <taxon>Spiralia</taxon>
        <taxon>Gnathifera</taxon>
        <taxon>Rotifera</taxon>
        <taxon>Eurotatoria</taxon>
        <taxon>Monogononta</taxon>
        <taxon>Pseudotrocha</taxon>
        <taxon>Ploima</taxon>
        <taxon>Brachionidae</taxon>
        <taxon>Brachionus</taxon>
    </lineage>
</organism>
<dbReference type="GO" id="GO:0005759">
    <property type="term" value="C:mitochondrial matrix"/>
    <property type="evidence" value="ECO:0007669"/>
    <property type="project" value="TreeGrafter"/>
</dbReference>
<evidence type="ECO:0000313" key="13">
    <source>
        <dbReference type="Proteomes" id="UP000663879"/>
    </source>
</evidence>
<evidence type="ECO:0000256" key="10">
    <source>
        <dbReference type="RuleBase" id="RU366030"/>
    </source>
</evidence>